<dbReference type="PANTHER" id="PTHR10819:SF3">
    <property type="entry name" value="PHOSPHOTRIESTERASE-RELATED PROTEIN"/>
    <property type="match status" value="1"/>
</dbReference>
<dbReference type="SUPFAM" id="SSF51556">
    <property type="entry name" value="Metallo-dependent hydrolases"/>
    <property type="match status" value="1"/>
</dbReference>
<evidence type="ECO:0008006" key="6">
    <source>
        <dbReference type="Google" id="ProtNLM"/>
    </source>
</evidence>
<evidence type="ECO:0000313" key="4">
    <source>
        <dbReference type="EMBL" id="QXI30906.1"/>
    </source>
</evidence>
<keyword evidence="2" id="KW-0378">Hydrolase</keyword>
<proteinExistence type="inferred from homology"/>
<keyword evidence="1" id="KW-0479">Metal-binding</keyword>
<sequence length="439" mass="47944">MNNQSLKSRRDFLKMTGTVALAGAAGGLLASCESKPTAVAGTLAPLPVAAKPGGKNVRTVRGLMDAQLLGVTDMHEHVLRDHVPGVLESLSMFDAQTLKEMMMLSDPGEVPASFFPEKGNPITLQNRSYLTHFYANGQDQFVLDKDMMLGELRDFATLGGKSILDCSPTYERGSPVTVRQMSEETGVNIIMSTGINSHVLLPAKYKKMNVSELAGFFEKEMFVGIDDTNVCCGHIKLLAESEQFGVKATEDVPLLHGLEAAAGVSRNTGVPVTVHAYLLGTEVLKAFLETAMTFGMPKDRMILAHFSTALAPMDFRTLMHNPKTLSPNLDIGYWAMDRGFILSFDLFGSGYAWRDTREGLAPTYDPLSLAAIYQYVKAGYGDRIVMGTDLWMRNSARKYGGPGIAQLLNHIVPILLENGLTQKDIDQILIKTPARMLAF</sequence>
<dbReference type="GO" id="GO:0016787">
    <property type="term" value="F:hydrolase activity"/>
    <property type="evidence" value="ECO:0007669"/>
    <property type="project" value="UniProtKB-KW"/>
</dbReference>
<reference evidence="4 5" key="2">
    <citation type="journal article" date="2021" name="Microorganisms">
        <title>The Ever-Expanding Pseudomonas Genus: Description of 43 New Species and Partition of the Pseudomonas putida Group.</title>
        <authorList>
            <person name="Girard L."/>
            <person name="Lood C."/>
            <person name="Hofte M."/>
            <person name="Vandamme P."/>
            <person name="Rokni-Zadeh H."/>
            <person name="van Noort V."/>
            <person name="Lavigne R."/>
            <person name="De Mot R."/>
        </authorList>
    </citation>
    <scope>NUCLEOTIDE SEQUENCE [LARGE SCALE GENOMIC DNA]</scope>
    <source>
        <strain evidence="4 5">RW8P3</strain>
    </source>
</reference>
<dbReference type="PROSITE" id="PS51257">
    <property type="entry name" value="PROKAR_LIPOPROTEIN"/>
    <property type="match status" value="1"/>
</dbReference>
<dbReference type="InterPro" id="IPR006311">
    <property type="entry name" value="TAT_signal"/>
</dbReference>
<evidence type="ECO:0000313" key="5">
    <source>
        <dbReference type="Proteomes" id="UP000634530"/>
    </source>
</evidence>
<evidence type="ECO:0000256" key="1">
    <source>
        <dbReference type="ARBA" id="ARBA00022723"/>
    </source>
</evidence>
<dbReference type="PROSITE" id="PS51318">
    <property type="entry name" value="TAT"/>
    <property type="match status" value="1"/>
</dbReference>
<dbReference type="AlphaFoldDB" id="A0A9E6PQL9"/>
<organism evidence="4 5">
    <name type="scientific">Pseudomonas vanderleydeniana</name>
    <dbReference type="NCBI Taxonomy" id="2745495"/>
    <lineage>
        <taxon>Bacteria</taxon>
        <taxon>Pseudomonadati</taxon>
        <taxon>Pseudomonadota</taxon>
        <taxon>Gammaproteobacteria</taxon>
        <taxon>Pseudomonadales</taxon>
        <taxon>Pseudomonadaceae</taxon>
        <taxon>Pseudomonas</taxon>
    </lineage>
</organism>
<gene>
    <name evidence="4" type="ORF">HU752_013585</name>
</gene>
<dbReference type="RefSeq" id="WP_186680165.1">
    <property type="nucleotide sequence ID" value="NZ_CP077093.1"/>
</dbReference>
<accession>A0A9E6PQL9</accession>
<dbReference type="Pfam" id="PF02126">
    <property type="entry name" value="PTE"/>
    <property type="match status" value="2"/>
</dbReference>
<comment type="similarity">
    <text evidence="3">Belongs to the metallo-dependent hydrolases superfamily. Phosphotriesterase family.</text>
</comment>
<dbReference type="GO" id="GO:0008270">
    <property type="term" value="F:zinc ion binding"/>
    <property type="evidence" value="ECO:0007669"/>
    <property type="project" value="InterPro"/>
</dbReference>
<name>A0A9E6PQL9_9PSED</name>
<protein>
    <recommendedName>
        <fullName evidence="6">Twin-arginine translocation signal domain-containing protein</fullName>
    </recommendedName>
</protein>
<dbReference type="PANTHER" id="PTHR10819">
    <property type="entry name" value="PHOSPHOTRIESTERASE-RELATED"/>
    <property type="match status" value="1"/>
</dbReference>
<feature type="modified residue" description="N6-carboxylysine" evidence="3">
    <location>
        <position position="236"/>
    </location>
</feature>
<dbReference type="InterPro" id="IPR032466">
    <property type="entry name" value="Metal_Hydrolase"/>
</dbReference>
<dbReference type="PROSITE" id="PS51347">
    <property type="entry name" value="PHOSPHOTRIESTERASE_2"/>
    <property type="match status" value="1"/>
</dbReference>
<keyword evidence="5" id="KW-1185">Reference proteome</keyword>
<dbReference type="InterPro" id="IPR001559">
    <property type="entry name" value="Phosphotriesterase"/>
</dbReference>
<dbReference type="Proteomes" id="UP000634530">
    <property type="component" value="Chromosome"/>
</dbReference>
<evidence type="ECO:0000256" key="2">
    <source>
        <dbReference type="ARBA" id="ARBA00022801"/>
    </source>
</evidence>
<reference evidence="4 5" key="1">
    <citation type="journal article" date="2020" name="Microorganisms">
        <title>Reliable Identification of Environmental Pseudomonas Isolates Using the rpoD Gene.</title>
        <authorList>
            <consortium name="The Broad Institute Genome Sequencing Platform"/>
            <person name="Girard L."/>
            <person name="Lood C."/>
            <person name="Rokni-Zadeh H."/>
            <person name="van Noort V."/>
            <person name="Lavigne R."/>
            <person name="De Mot R."/>
        </authorList>
    </citation>
    <scope>NUCLEOTIDE SEQUENCE [LARGE SCALE GENOMIC DNA]</scope>
    <source>
        <strain evidence="4 5">RW8P3</strain>
    </source>
</reference>
<dbReference type="Gene3D" id="3.20.20.140">
    <property type="entry name" value="Metal-dependent hydrolases"/>
    <property type="match status" value="1"/>
</dbReference>
<evidence type="ECO:0000256" key="3">
    <source>
        <dbReference type="PROSITE-ProRule" id="PRU00679"/>
    </source>
</evidence>
<dbReference type="KEGG" id="pvw:HU752_013585"/>
<dbReference type="EMBL" id="CP077093">
    <property type="protein sequence ID" value="QXI30906.1"/>
    <property type="molecule type" value="Genomic_DNA"/>
</dbReference>